<dbReference type="AlphaFoldDB" id="X1SW45"/>
<accession>X1SW45</accession>
<keyword evidence="1" id="KW-0175">Coiled coil</keyword>
<dbReference type="SUPFAM" id="SSF52266">
    <property type="entry name" value="SGNH hydrolase"/>
    <property type="match status" value="1"/>
</dbReference>
<dbReference type="EMBL" id="BARW01001068">
    <property type="protein sequence ID" value="GAI72009.1"/>
    <property type="molecule type" value="Genomic_DNA"/>
</dbReference>
<feature type="non-terminal residue" evidence="4">
    <location>
        <position position="218"/>
    </location>
</feature>
<dbReference type="GO" id="GO:0004622">
    <property type="term" value="F:phosphatidylcholine lysophospholipase activity"/>
    <property type="evidence" value="ECO:0007669"/>
    <property type="project" value="TreeGrafter"/>
</dbReference>
<dbReference type="PANTHER" id="PTHR30383:SF5">
    <property type="entry name" value="SGNH HYDROLASE-TYPE ESTERASE DOMAIN-CONTAINING PROTEIN"/>
    <property type="match status" value="1"/>
</dbReference>
<dbReference type="PANTHER" id="PTHR30383">
    <property type="entry name" value="THIOESTERASE 1/PROTEASE 1/LYSOPHOSPHOLIPASE L1"/>
    <property type="match status" value="1"/>
</dbReference>
<dbReference type="Gene3D" id="3.40.50.1110">
    <property type="entry name" value="SGNH hydrolase"/>
    <property type="match status" value="1"/>
</dbReference>
<name>X1SW45_9ZZZZ</name>
<proteinExistence type="predicted"/>
<evidence type="ECO:0000313" key="4">
    <source>
        <dbReference type="EMBL" id="GAI72009.1"/>
    </source>
</evidence>
<protein>
    <recommendedName>
        <fullName evidence="3">SGNH hydrolase-type esterase domain-containing protein</fullName>
    </recommendedName>
</protein>
<feature type="transmembrane region" description="Helical" evidence="2">
    <location>
        <begin position="6"/>
        <end position="25"/>
    </location>
</feature>
<dbReference type="InterPro" id="IPR036514">
    <property type="entry name" value="SGNH_hydro_sf"/>
</dbReference>
<keyword evidence="2" id="KW-0472">Membrane</keyword>
<dbReference type="InterPro" id="IPR013830">
    <property type="entry name" value="SGNH_hydro"/>
</dbReference>
<evidence type="ECO:0000256" key="2">
    <source>
        <dbReference type="SAM" id="Phobius"/>
    </source>
</evidence>
<sequence length="218" mass="24974">MNKKLYFIILSLILVLVFSFSLIFYNHNEISKLEIQLEEKSNEIGSLENKLQVASEEIKKLKTKEDNLTILVMGDSLIIKSDWVQILDKLLEFNYPNSNYNVITSAKGGERAHKGRERFGYSVAVHKPQIIIIAYGTNDVKGGTIQDFEDSMERIVIQAKDLDAEVFINLIGPINIPDSEHYYEFNGVIRRIAFKHSITVINVLTPLLEYPDEYFIDG</sequence>
<evidence type="ECO:0000259" key="3">
    <source>
        <dbReference type="Pfam" id="PF13472"/>
    </source>
</evidence>
<feature type="coiled-coil region" evidence="1">
    <location>
        <begin position="30"/>
        <end position="71"/>
    </location>
</feature>
<evidence type="ECO:0000256" key="1">
    <source>
        <dbReference type="SAM" id="Coils"/>
    </source>
</evidence>
<reference evidence="4" key="1">
    <citation type="journal article" date="2014" name="Front. Microbiol.">
        <title>High frequency of phylogenetically diverse reductive dehalogenase-homologous genes in deep subseafloor sedimentary metagenomes.</title>
        <authorList>
            <person name="Kawai M."/>
            <person name="Futagami T."/>
            <person name="Toyoda A."/>
            <person name="Takaki Y."/>
            <person name="Nishi S."/>
            <person name="Hori S."/>
            <person name="Arai W."/>
            <person name="Tsubouchi T."/>
            <person name="Morono Y."/>
            <person name="Uchiyama I."/>
            <person name="Ito T."/>
            <person name="Fujiyama A."/>
            <person name="Inagaki F."/>
            <person name="Takami H."/>
        </authorList>
    </citation>
    <scope>NUCLEOTIDE SEQUENCE</scope>
    <source>
        <strain evidence="4">Expedition CK06-06</strain>
    </source>
</reference>
<comment type="caution">
    <text evidence="4">The sequence shown here is derived from an EMBL/GenBank/DDBJ whole genome shotgun (WGS) entry which is preliminary data.</text>
</comment>
<dbReference type="Pfam" id="PF13472">
    <property type="entry name" value="Lipase_GDSL_2"/>
    <property type="match status" value="1"/>
</dbReference>
<keyword evidence="2" id="KW-1133">Transmembrane helix</keyword>
<feature type="domain" description="SGNH hydrolase-type esterase" evidence="3">
    <location>
        <begin position="73"/>
        <end position="213"/>
    </location>
</feature>
<organism evidence="4">
    <name type="scientific">marine sediment metagenome</name>
    <dbReference type="NCBI Taxonomy" id="412755"/>
    <lineage>
        <taxon>unclassified sequences</taxon>
        <taxon>metagenomes</taxon>
        <taxon>ecological metagenomes</taxon>
    </lineage>
</organism>
<dbReference type="InterPro" id="IPR051532">
    <property type="entry name" value="Ester_Hydrolysis_Enzymes"/>
</dbReference>
<gene>
    <name evidence="4" type="ORF">S12H4_03703</name>
</gene>
<keyword evidence="2" id="KW-0812">Transmembrane</keyword>